<keyword evidence="2" id="KW-1185">Reference proteome</keyword>
<proteinExistence type="predicted"/>
<reference evidence="2" key="1">
    <citation type="journal article" date="2019" name="Int. J. Syst. Evol. Microbiol.">
        <title>The Global Catalogue of Microorganisms (GCM) 10K type strain sequencing project: providing services to taxonomists for standard genome sequencing and annotation.</title>
        <authorList>
            <consortium name="The Broad Institute Genomics Platform"/>
            <consortium name="The Broad Institute Genome Sequencing Center for Infectious Disease"/>
            <person name="Wu L."/>
            <person name="Ma J."/>
        </authorList>
    </citation>
    <scope>NUCLEOTIDE SEQUENCE [LARGE SCALE GENOMIC DNA]</scope>
    <source>
        <strain evidence="2">NBRC 108730</strain>
    </source>
</reference>
<accession>A0ABQ6JG61</accession>
<dbReference type="Gene3D" id="3.90.180.10">
    <property type="entry name" value="Medium-chain alcohol dehydrogenases, catalytic domain"/>
    <property type="match status" value="1"/>
</dbReference>
<sequence>MPRDRLVTIAAFQRAQDEGFVVVGGTMPESRAFRDEVRLRLLEAAGRGEIVVPVARTFPLRDAQDALRLLADGHPGGKAALIP</sequence>
<comment type="caution">
    <text evidence="1">The sequence shown here is derived from an EMBL/GenBank/DDBJ whole genome shotgun (WGS) entry which is preliminary data.</text>
</comment>
<evidence type="ECO:0000313" key="1">
    <source>
        <dbReference type="EMBL" id="GMA86379.1"/>
    </source>
</evidence>
<name>A0ABQ6JG61_9ACTN</name>
<dbReference type="Proteomes" id="UP001157017">
    <property type="component" value="Unassembled WGS sequence"/>
</dbReference>
<gene>
    <name evidence="1" type="ORF">GCM10025868_16290</name>
</gene>
<evidence type="ECO:0000313" key="2">
    <source>
        <dbReference type="Proteomes" id="UP001157017"/>
    </source>
</evidence>
<dbReference type="EMBL" id="BSUZ01000001">
    <property type="protein sequence ID" value="GMA86379.1"/>
    <property type="molecule type" value="Genomic_DNA"/>
</dbReference>
<evidence type="ECO:0008006" key="3">
    <source>
        <dbReference type="Google" id="ProtNLM"/>
    </source>
</evidence>
<dbReference type="Pfam" id="PF13602">
    <property type="entry name" value="ADH_zinc_N_2"/>
    <property type="match status" value="1"/>
</dbReference>
<protein>
    <recommendedName>
        <fullName evidence="3">Alcohol dehydrogenase-like C-terminal domain-containing protein</fullName>
    </recommendedName>
</protein>
<organism evidence="1 2">
    <name type="scientific">Angustibacter aerolatus</name>
    <dbReference type="NCBI Taxonomy" id="1162965"/>
    <lineage>
        <taxon>Bacteria</taxon>
        <taxon>Bacillati</taxon>
        <taxon>Actinomycetota</taxon>
        <taxon>Actinomycetes</taxon>
        <taxon>Kineosporiales</taxon>
        <taxon>Kineosporiaceae</taxon>
    </lineage>
</organism>